<dbReference type="GO" id="GO:0034039">
    <property type="term" value="F:8-oxo-7,8-dihydroguanine DNA N-glycosylase activity"/>
    <property type="evidence" value="ECO:0007669"/>
    <property type="project" value="TreeGrafter"/>
</dbReference>
<keyword evidence="6 14" id="KW-0863">Zinc-finger</keyword>
<evidence type="ECO:0000256" key="9">
    <source>
        <dbReference type="ARBA" id="ARBA00023125"/>
    </source>
</evidence>
<dbReference type="GO" id="GO:0008270">
    <property type="term" value="F:zinc ion binding"/>
    <property type="evidence" value="ECO:0007669"/>
    <property type="project" value="UniProtKB-KW"/>
</dbReference>
<evidence type="ECO:0000313" key="17">
    <source>
        <dbReference type="EMBL" id="AUB55519.1"/>
    </source>
</evidence>
<dbReference type="InterPro" id="IPR010979">
    <property type="entry name" value="Ribosomal_uS13-like_H2TH"/>
</dbReference>
<keyword evidence="11" id="KW-0456">Lyase</keyword>
<dbReference type="InterPro" id="IPR012319">
    <property type="entry name" value="FPG_cat"/>
</dbReference>
<dbReference type="InterPro" id="IPR000214">
    <property type="entry name" value="Znf_DNA_glyclase/AP_lyase"/>
</dbReference>
<dbReference type="Gene3D" id="1.10.8.50">
    <property type="match status" value="1"/>
</dbReference>
<evidence type="ECO:0000256" key="3">
    <source>
        <dbReference type="ARBA" id="ARBA00009409"/>
    </source>
</evidence>
<sequence>MAELPEIMILTSQMDEQLQSKEFQEGELRQEKSLNLPVDEFLENIRGKKVVKVYNKGKWIFIQLSDEYHLLLNLGMGADILYHETDQELPDEYQCLFQFTDGSSFSCKFWWIGRAELLPDVELPQHKATKDIAISPLGEEFTPEYFRQLCSARSQIKNLILNQKKIGGIGNVYIHDILFRAKIHPQKVANTLESCKLDNLHRIIQENLENALEMGGLFYERDFYGQKNGFTREDFLVAYKEGEPCPECGNTIEKIKTGSTSSYICPQCQKL</sequence>
<keyword evidence="9" id="KW-0238">DNA-binding</keyword>
<dbReference type="PROSITE" id="PS51068">
    <property type="entry name" value="FPG_CAT"/>
    <property type="match status" value="1"/>
</dbReference>
<dbReference type="PANTHER" id="PTHR22993:SF9">
    <property type="entry name" value="FORMAMIDOPYRIMIDINE-DNA GLYCOSYLASE"/>
    <property type="match status" value="1"/>
</dbReference>
<evidence type="ECO:0000256" key="11">
    <source>
        <dbReference type="ARBA" id="ARBA00023239"/>
    </source>
</evidence>
<dbReference type="Pfam" id="PF06827">
    <property type="entry name" value="zf-FPG_IleRS"/>
    <property type="match status" value="1"/>
</dbReference>
<evidence type="ECO:0000256" key="2">
    <source>
        <dbReference type="ARBA" id="ARBA00001947"/>
    </source>
</evidence>
<keyword evidence="5" id="KW-0227">DNA damage</keyword>
<dbReference type="GO" id="GO:0003906">
    <property type="term" value="F:DNA-(apurinic or apyrimidinic site) endonuclease activity"/>
    <property type="evidence" value="ECO:0007669"/>
    <property type="project" value="InterPro"/>
</dbReference>
<feature type="domain" description="Formamidopyrimidine-DNA glycosylase catalytic" evidence="16">
    <location>
        <begin position="2"/>
        <end position="106"/>
    </location>
</feature>
<protein>
    <submittedName>
        <fullName evidence="17">Formamidopyrimidine-DNA glycosylase</fullName>
    </submittedName>
</protein>
<dbReference type="GeneID" id="35121025"/>
<gene>
    <name evidence="17" type="ORF">BK007_05470</name>
</gene>
<dbReference type="PROSITE" id="PS51066">
    <property type="entry name" value="ZF_FPG_2"/>
    <property type="match status" value="1"/>
</dbReference>
<evidence type="ECO:0000256" key="10">
    <source>
        <dbReference type="ARBA" id="ARBA00023204"/>
    </source>
</evidence>
<keyword evidence="10" id="KW-0234">DNA repair</keyword>
<evidence type="ECO:0000256" key="6">
    <source>
        <dbReference type="ARBA" id="ARBA00022771"/>
    </source>
</evidence>
<dbReference type="GO" id="GO:0006284">
    <property type="term" value="P:base-excision repair"/>
    <property type="evidence" value="ECO:0007669"/>
    <property type="project" value="InterPro"/>
</dbReference>
<dbReference type="GO" id="GO:0003684">
    <property type="term" value="F:damaged DNA binding"/>
    <property type="evidence" value="ECO:0007669"/>
    <property type="project" value="InterPro"/>
</dbReference>
<dbReference type="Pfam" id="PF01149">
    <property type="entry name" value="Fapy_DNA_glyco"/>
    <property type="match status" value="1"/>
</dbReference>
<keyword evidence="7" id="KW-0378">Hydrolase</keyword>
<dbReference type="SUPFAM" id="SSF81624">
    <property type="entry name" value="N-terminal domain of MutM-like DNA repair proteins"/>
    <property type="match status" value="1"/>
</dbReference>
<dbReference type="InterPro" id="IPR035937">
    <property type="entry name" value="FPG_N"/>
</dbReference>
<evidence type="ECO:0000313" key="18">
    <source>
        <dbReference type="Proteomes" id="UP000232806"/>
    </source>
</evidence>
<evidence type="ECO:0000256" key="5">
    <source>
        <dbReference type="ARBA" id="ARBA00022763"/>
    </source>
</evidence>
<keyword evidence="13" id="KW-0326">Glycosidase</keyword>
<evidence type="ECO:0000259" key="15">
    <source>
        <dbReference type="PROSITE" id="PS51066"/>
    </source>
</evidence>
<dbReference type="Pfam" id="PF06831">
    <property type="entry name" value="H2TH"/>
    <property type="match status" value="1"/>
</dbReference>
<evidence type="ECO:0000256" key="13">
    <source>
        <dbReference type="ARBA" id="ARBA00023295"/>
    </source>
</evidence>
<dbReference type="RefSeq" id="WP_100905497.1">
    <property type="nucleotide sequence ID" value="NZ_CP017766.1"/>
</dbReference>
<name>A0A2H4VBR5_9EURY</name>
<dbReference type="Proteomes" id="UP000232806">
    <property type="component" value="Chromosome"/>
</dbReference>
<dbReference type="OrthoDB" id="53322at2157"/>
<evidence type="ECO:0000256" key="7">
    <source>
        <dbReference type="ARBA" id="ARBA00022801"/>
    </source>
</evidence>
<comment type="catalytic activity">
    <reaction evidence="1">
        <text>Hydrolysis of DNA containing ring-opened 7-methylguanine residues, releasing 2,6-diamino-4-hydroxy-5-(N-methyl)formamidopyrimidine.</text>
        <dbReference type="EC" id="3.2.2.23"/>
    </reaction>
</comment>
<dbReference type="AlphaFoldDB" id="A0A2H4VBR5"/>
<comment type="cofactor">
    <cofactor evidence="2">
        <name>Zn(2+)</name>
        <dbReference type="ChEBI" id="CHEBI:29105"/>
    </cofactor>
</comment>
<evidence type="ECO:0000256" key="1">
    <source>
        <dbReference type="ARBA" id="ARBA00001668"/>
    </source>
</evidence>
<keyword evidence="4" id="KW-0479">Metal-binding</keyword>
<dbReference type="Gene3D" id="3.20.190.10">
    <property type="entry name" value="MutM-like, N-terminal"/>
    <property type="match status" value="1"/>
</dbReference>
<dbReference type="PANTHER" id="PTHR22993">
    <property type="entry name" value="FORMAMIDOPYRIMIDINE-DNA GLYCOSYLASE"/>
    <property type="match status" value="1"/>
</dbReference>
<dbReference type="EMBL" id="CP017766">
    <property type="protein sequence ID" value="AUB55519.1"/>
    <property type="molecule type" value="Genomic_DNA"/>
</dbReference>
<evidence type="ECO:0000256" key="4">
    <source>
        <dbReference type="ARBA" id="ARBA00022723"/>
    </source>
</evidence>
<dbReference type="InterPro" id="IPR010663">
    <property type="entry name" value="Znf_FPG/IleRS"/>
</dbReference>
<dbReference type="SMART" id="SM01232">
    <property type="entry name" value="H2TH"/>
    <property type="match status" value="1"/>
</dbReference>
<organism evidence="17 18">
    <name type="scientific">Methanobacterium subterraneum</name>
    <dbReference type="NCBI Taxonomy" id="59277"/>
    <lineage>
        <taxon>Archaea</taxon>
        <taxon>Methanobacteriati</taxon>
        <taxon>Methanobacteriota</taxon>
        <taxon>Methanomada group</taxon>
        <taxon>Methanobacteria</taxon>
        <taxon>Methanobacteriales</taxon>
        <taxon>Methanobacteriaceae</taxon>
        <taxon>Methanobacterium</taxon>
    </lineage>
</organism>
<dbReference type="SUPFAM" id="SSF57716">
    <property type="entry name" value="Glucocorticoid receptor-like (DNA-binding domain)"/>
    <property type="match status" value="1"/>
</dbReference>
<accession>A0A2H4VBR5</accession>
<feature type="domain" description="FPG-type" evidence="15">
    <location>
        <begin position="236"/>
        <end position="270"/>
    </location>
</feature>
<evidence type="ECO:0000256" key="8">
    <source>
        <dbReference type="ARBA" id="ARBA00022833"/>
    </source>
</evidence>
<reference evidence="17 18" key="1">
    <citation type="submission" date="2016-10" db="EMBL/GenBank/DDBJ databases">
        <title>Comparative genomics between deep and shallow subseafloor isolates.</title>
        <authorList>
            <person name="Ishii S."/>
            <person name="Miller J.R."/>
            <person name="Sutton G."/>
            <person name="Suzuki S."/>
            <person name="Methe B."/>
            <person name="Inagaki F."/>
            <person name="Imachi H."/>
        </authorList>
    </citation>
    <scope>NUCLEOTIDE SEQUENCE [LARGE SCALE GENOMIC DNA]</scope>
    <source>
        <strain evidence="17 18">MO-MB1</strain>
    </source>
</reference>
<evidence type="ECO:0000256" key="14">
    <source>
        <dbReference type="PROSITE-ProRule" id="PRU00391"/>
    </source>
</evidence>
<keyword evidence="12" id="KW-0511">Multifunctional enzyme</keyword>
<dbReference type="SMART" id="SM00898">
    <property type="entry name" value="Fapy_DNA_glyco"/>
    <property type="match status" value="1"/>
</dbReference>
<proteinExistence type="inferred from homology"/>
<keyword evidence="8" id="KW-0862">Zinc</keyword>
<comment type="similarity">
    <text evidence="3">Belongs to the FPG family.</text>
</comment>
<dbReference type="GO" id="GO:0016829">
    <property type="term" value="F:lyase activity"/>
    <property type="evidence" value="ECO:0007669"/>
    <property type="project" value="UniProtKB-KW"/>
</dbReference>
<dbReference type="InterPro" id="IPR015886">
    <property type="entry name" value="H2TH_FPG"/>
</dbReference>
<evidence type="ECO:0000259" key="16">
    <source>
        <dbReference type="PROSITE" id="PS51068"/>
    </source>
</evidence>
<dbReference type="SUPFAM" id="SSF46946">
    <property type="entry name" value="S13-like H2TH domain"/>
    <property type="match status" value="1"/>
</dbReference>
<evidence type="ECO:0000256" key="12">
    <source>
        <dbReference type="ARBA" id="ARBA00023268"/>
    </source>
</evidence>